<dbReference type="EMBL" id="VDFV01000003">
    <property type="protein sequence ID" value="TNC73754.1"/>
    <property type="molecule type" value="Genomic_DNA"/>
</dbReference>
<dbReference type="Pfam" id="PF02566">
    <property type="entry name" value="OsmC"/>
    <property type="match status" value="1"/>
</dbReference>
<dbReference type="InterPro" id="IPR003718">
    <property type="entry name" value="OsmC/Ohr_fam"/>
</dbReference>
<dbReference type="AlphaFoldDB" id="A0A5C4NG20"/>
<name>A0A5C4NG20_9RHOB</name>
<evidence type="ECO:0000313" key="1">
    <source>
        <dbReference type="EMBL" id="TNC73754.1"/>
    </source>
</evidence>
<keyword evidence="2" id="KW-1185">Reference proteome</keyword>
<proteinExistence type="predicted"/>
<dbReference type="PANTHER" id="PTHR42830">
    <property type="entry name" value="OSMOTICALLY INDUCIBLE FAMILY PROTEIN"/>
    <property type="match status" value="1"/>
</dbReference>
<dbReference type="SUPFAM" id="SSF82784">
    <property type="entry name" value="OsmC-like"/>
    <property type="match status" value="1"/>
</dbReference>
<evidence type="ECO:0000313" key="2">
    <source>
        <dbReference type="Proteomes" id="UP000305709"/>
    </source>
</evidence>
<gene>
    <name evidence="1" type="ORF">FHG71_04555</name>
</gene>
<protein>
    <submittedName>
        <fullName evidence="1">OsmC family protein</fullName>
    </submittedName>
</protein>
<dbReference type="GO" id="GO:0006979">
    <property type="term" value="P:response to oxidative stress"/>
    <property type="evidence" value="ECO:0007669"/>
    <property type="project" value="InterPro"/>
</dbReference>
<dbReference type="InterPro" id="IPR019904">
    <property type="entry name" value="Peroxiredoxin_OsmC"/>
</dbReference>
<dbReference type="InterPro" id="IPR036102">
    <property type="entry name" value="OsmC/Ohrsf"/>
</dbReference>
<dbReference type="RefSeq" id="WP_139080437.1">
    <property type="nucleotide sequence ID" value="NZ_VDFV01000003.1"/>
</dbReference>
<dbReference type="OrthoDB" id="9807532at2"/>
<reference evidence="1 2" key="1">
    <citation type="submission" date="2019-06" db="EMBL/GenBank/DDBJ databases">
        <authorList>
            <person name="Jiang L."/>
        </authorList>
    </citation>
    <scope>NUCLEOTIDE SEQUENCE [LARGE SCALE GENOMIC DNA]</scope>
    <source>
        <strain evidence="1 2">YIM 48858</strain>
    </source>
</reference>
<dbReference type="InterPro" id="IPR015946">
    <property type="entry name" value="KH_dom-like_a/b"/>
</dbReference>
<dbReference type="NCBIfam" id="TIGR03562">
    <property type="entry name" value="osmo_induc_OsmC"/>
    <property type="match status" value="1"/>
</dbReference>
<sequence length="142" mass="15084">MIQKYGEARWQGGLRDGQGTLSTETGSLRDQPYSFAKRFGDEKGTNPEELIGAAHASCFAMQMSAFIEQSGTKAESIEARSTVTLTVGAEGADITRVHVEVVASVPGMTAEQFQEIAERTKAGCPVSKVLKGADITMAARLG</sequence>
<dbReference type="Proteomes" id="UP000305709">
    <property type="component" value="Unassembled WGS sequence"/>
</dbReference>
<comment type="caution">
    <text evidence="1">The sequence shown here is derived from an EMBL/GenBank/DDBJ whole genome shotgun (WGS) entry which is preliminary data.</text>
</comment>
<accession>A0A5C4NG20</accession>
<dbReference type="InterPro" id="IPR052707">
    <property type="entry name" value="OsmC_Ohr_Peroxiredoxin"/>
</dbReference>
<dbReference type="GO" id="GO:0004601">
    <property type="term" value="F:peroxidase activity"/>
    <property type="evidence" value="ECO:0007669"/>
    <property type="project" value="InterPro"/>
</dbReference>
<dbReference type="PANTHER" id="PTHR42830:SF1">
    <property type="entry name" value="OSMOTICALLY INDUCIBLE FAMILY PROTEIN"/>
    <property type="match status" value="1"/>
</dbReference>
<dbReference type="Gene3D" id="3.30.300.20">
    <property type="match status" value="1"/>
</dbReference>
<organism evidence="1 2">
    <name type="scientific">Rubellimicrobium roseum</name>
    <dbReference type="NCBI Taxonomy" id="687525"/>
    <lineage>
        <taxon>Bacteria</taxon>
        <taxon>Pseudomonadati</taxon>
        <taxon>Pseudomonadota</taxon>
        <taxon>Alphaproteobacteria</taxon>
        <taxon>Rhodobacterales</taxon>
        <taxon>Roseobacteraceae</taxon>
        <taxon>Rubellimicrobium</taxon>
    </lineage>
</organism>